<dbReference type="SUPFAM" id="SSF49785">
    <property type="entry name" value="Galactose-binding domain-like"/>
    <property type="match status" value="1"/>
</dbReference>
<dbReference type="InterPro" id="IPR001881">
    <property type="entry name" value="EGF-like_Ca-bd_dom"/>
</dbReference>
<dbReference type="PROSITE" id="PS00010">
    <property type="entry name" value="ASX_HYDROXYL"/>
    <property type="match status" value="2"/>
</dbReference>
<feature type="repeat" description="LDL-receptor class B" evidence="19">
    <location>
        <begin position="1553"/>
        <end position="1595"/>
    </location>
</feature>
<feature type="disulfide bond" evidence="18">
    <location>
        <begin position="3897"/>
        <end position="3909"/>
    </location>
</feature>
<feature type="disulfide bond" evidence="18">
    <location>
        <begin position="3613"/>
        <end position="3631"/>
    </location>
</feature>
<dbReference type="InterPro" id="IPR023415">
    <property type="entry name" value="LDLR_class-A_CS"/>
</dbReference>
<keyword evidence="7 21" id="KW-0732">Signal</keyword>
<feature type="disulfide bond" evidence="18">
    <location>
        <begin position="2742"/>
        <end position="2754"/>
    </location>
</feature>
<feature type="disulfide bond" evidence="18">
    <location>
        <begin position="3044"/>
        <end position="3056"/>
    </location>
</feature>
<feature type="disulfide bond" evidence="18">
    <location>
        <begin position="3990"/>
        <end position="4008"/>
    </location>
</feature>
<dbReference type="FunFam" id="4.10.400.10:FF:000024">
    <property type="entry name" value="Low-density lipoprotein RecePtor related"/>
    <property type="match status" value="1"/>
</dbReference>
<keyword evidence="4 17" id="KW-0245">EGF-like domain</keyword>
<feature type="disulfide bond" evidence="18">
    <location>
        <begin position="250"/>
        <end position="265"/>
    </location>
</feature>
<dbReference type="SMART" id="SM00179">
    <property type="entry name" value="EGF_CA"/>
    <property type="match status" value="8"/>
</dbReference>
<evidence type="ECO:0000256" key="2">
    <source>
        <dbReference type="ARBA" id="ARBA00009939"/>
    </source>
</evidence>
<dbReference type="CDD" id="cd00112">
    <property type="entry name" value="LDLa"/>
    <property type="match status" value="33"/>
</dbReference>
<dbReference type="PROSITE" id="PS51120">
    <property type="entry name" value="LDLRB"/>
    <property type="match status" value="13"/>
</dbReference>
<feature type="repeat" description="LDL-receptor class B" evidence="19">
    <location>
        <begin position="2605"/>
        <end position="2646"/>
    </location>
</feature>
<dbReference type="Pfam" id="PF00057">
    <property type="entry name" value="Ldl_recept_a"/>
    <property type="match status" value="32"/>
</dbReference>
<comment type="subcellular location">
    <subcellularLocation>
        <location evidence="1">Cell membrane</location>
        <topology evidence="1">Single-pass type I membrane protein</topology>
    </subcellularLocation>
    <subcellularLocation>
        <location evidence="16">Membrane</location>
        <location evidence="16">Coated pit</location>
    </subcellularLocation>
</comment>
<feature type="disulfide bond" evidence="18">
    <location>
        <begin position="47"/>
        <end position="65"/>
    </location>
</feature>
<dbReference type="SUPFAM" id="SSF57196">
    <property type="entry name" value="EGF/Laminin"/>
    <property type="match status" value="5"/>
</dbReference>
<feature type="disulfide bond" evidence="18">
    <location>
        <begin position="2783"/>
        <end position="2795"/>
    </location>
</feature>
<dbReference type="PROSITE" id="PS00022">
    <property type="entry name" value="EGF_1"/>
    <property type="match status" value="1"/>
</dbReference>
<keyword evidence="14" id="KW-0168">Coated pit</keyword>
<dbReference type="GO" id="GO:0005509">
    <property type="term" value="F:calcium ion binding"/>
    <property type="evidence" value="ECO:0007669"/>
    <property type="project" value="InterPro"/>
</dbReference>
<feature type="disulfide bond" evidence="18">
    <location>
        <begin position="40"/>
        <end position="52"/>
    </location>
</feature>
<evidence type="ECO:0000256" key="18">
    <source>
        <dbReference type="PROSITE-ProRule" id="PRU00124"/>
    </source>
</evidence>
<dbReference type="FunFam" id="4.10.400.10:FF:000045">
    <property type="entry name" value="Low-density lipoprotein receptor-related protein 2"/>
    <property type="match status" value="1"/>
</dbReference>
<dbReference type="Pfam" id="PF24468">
    <property type="entry name" value="EGF_LRP2"/>
    <property type="match status" value="1"/>
</dbReference>
<feature type="disulfide bond" evidence="18">
    <location>
        <begin position="3051"/>
        <end position="3069"/>
    </location>
</feature>
<feature type="domain" description="EGF-like" evidence="22">
    <location>
        <begin position="4434"/>
        <end position="4468"/>
    </location>
</feature>
<dbReference type="FunFam" id="4.10.400.10:FF:000005">
    <property type="entry name" value="low-density lipoprotein receptor-related protein 1B"/>
    <property type="match status" value="4"/>
</dbReference>
<feature type="disulfide bond" evidence="18">
    <location>
        <begin position="3814"/>
        <end position="3826"/>
    </location>
</feature>
<feature type="disulfide bond" evidence="18">
    <location>
        <begin position="1190"/>
        <end position="1205"/>
    </location>
</feature>
<keyword evidence="11 20" id="KW-0472">Membrane</keyword>
<feature type="disulfide bond" evidence="18">
    <location>
        <begin position="238"/>
        <end position="256"/>
    </location>
</feature>
<feature type="signal peptide" evidence="21">
    <location>
        <begin position="1"/>
        <end position="17"/>
    </location>
</feature>
<dbReference type="CDD" id="cd00054">
    <property type="entry name" value="EGF_CA"/>
    <property type="match status" value="2"/>
</dbReference>
<dbReference type="Pfam" id="PF00058">
    <property type="entry name" value="Ldl_recept_b"/>
    <property type="match status" value="6"/>
</dbReference>
<feature type="disulfide bond" evidence="18">
    <location>
        <begin position="2958"/>
        <end position="2976"/>
    </location>
</feature>
<feature type="disulfide bond" evidence="18">
    <location>
        <begin position="2790"/>
        <end position="2808"/>
    </location>
</feature>
<feature type="disulfide bond" evidence="18">
    <location>
        <begin position="1302"/>
        <end position="1320"/>
    </location>
</feature>
<evidence type="ECO:0000256" key="11">
    <source>
        <dbReference type="ARBA" id="ARBA00023136"/>
    </source>
</evidence>
<dbReference type="EMBL" id="CAJPEV010000045">
    <property type="protein sequence ID" value="CAG0879500.1"/>
    <property type="molecule type" value="Genomic_DNA"/>
</dbReference>
<evidence type="ECO:0000256" key="13">
    <source>
        <dbReference type="ARBA" id="ARBA00023170"/>
    </source>
</evidence>
<evidence type="ECO:0000256" key="6">
    <source>
        <dbReference type="ARBA" id="ARBA00022692"/>
    </source>
</evidence>
<dbReference type="EMBL" id="LR899562">
    <property type="protein sequence ID" value="CAD7240602.1"/>
    <property type="molecule type" value="Genomic_DNA"/>
</dbReference>
<feature type="repeat" description="LDL-receptor class B" evidence="19">
    <location>
        <begin position="2243"/>
        <end position="2286"/>
    </location>
</feature>
<feature type="disulfide bond" evidence="18">
    <location>
        <begin position="3694"/>
        <end position="3712"/>
    </location>
</feature>
<evidence type="ECO:0000256" key="21">
    <source>
        <dbReference type="SAM" id="SignalP"/>
    </source>
</evidence>
<feature type="disulfide bond" evidence="18">
    <location>
        <begin position="3872"/>
        <end position="3887"/>
    </location>
</feature>
<dbReference type="InterPro" id="IPR002172">
    <property type="entry name" value="LDrepeatLR_classA_rpt"/>
</dbReference>
<feature type="disulfide bond" evidence="18">
    <location>
        <begin position="3126"/>
        <end position="3138"/>
    </location>
</feature>
<feature type="disulfide bond" evidence="18">
    <location>
        <begin position="152"/>
        <end position="164"/>
    </location>
</feature>
<dbReference type="Gene3D" id="4.10.400.10">
    <property type="entry name" value="Low-density Lipoprotein Receptor"/>
    <property type="match status" value="34"/>
</dbReference>
<feature type="disulfide bond" evidence="18">
    <location>
        <begin position="3946"/>
        <end position="3964"/>
    </location>
</feature>
<feature type="transmembrane region" description="Helical" evidence="20">
    <location>
        <begin position="4487"/>
        <end position="4507"/>
    </location>
</feature>
<feature type="disulfide bond" evidence="18">
    <location>
        <begin position="2908"/>
        <end position="2920"/>
    </location>
</feature>
<feature type="disulfide bond" evidence="18">
    <location>
        <begin position="3904"/>
        <end position="3922"/>
    </location>
</feature>
<name>A0A7R8X6J0_9CRUS</name>
<feature type="disulfide bond" evidence="18">
    <location>
        <begin position="3821"/>
        <end position="3839"/>
    </location>
</feature>
<feature type="disulfide bond" evidence="17">
    <location>
        <begin position="4458"/>
        <end position="4467"/>
    </location>
</feature>
<dbReference type="Pfam" id="PF16472">
    <property type="entry name" value="DUF5050"/>
    <property type="match status" value="2"/>
</dbReference>
<dbReference type="Gene3D" id="2.120.10.30">
    <property type="entry name" value="TolB, C-terminal domain"/>
    <property type="match status" value="8"/>
</dbReference>
<feature type="disulfide bond" evidence="18">
    <location>
        <begin position="1110"/>
        <end position="1125"/>
    </location>
</feature>
<keyword evidence="8" id="KW-0677">Repeat</keyword>
<dbReference type="FunFam" id="4.10.400.10:FF:000011">
    <property type="entry name" value="Low-density lipoprotein receptor-related protein 1"/>
    <property type="match status" value="2"/>
</dbReference>
<feature type="disulfide bond" evidence="18">
    <location>
        <begin position="132"/>
        <end position="147"/>
    </location>
</feature>
<feature type="repeat" description="LDL-receptor class B" evidence="19">
    <location>
        <begin position="4251"/>
        <end position="4294"/>
    </location>
</feature>
<dbReference type="FunFam" id="2.120.10.30:FF:000035">
    <property type="entry name" value="Low-density lipoprotein receptor-related protein 2"/>
    <property type="match status" value="2"/>
</dbReference>
<evidence type="ECO:0000256" key="14">
    <source>
        <dbReference type="ARBA" id="ARBA00023176"/>
    </source>
</evidence>
<dbReference type="SUPFAM" id="SSF63825">
    <property type="entry name" value="YWTD domain"/>
    <property type="match status" value="8"/>
</dbReference>
<dbReference type="Gene3D" id="2.10.25.10">
    <property type="entry name" value="Laminin"/>
    <property type="match status" value="7"/>
</dbReference>
<feature type="disulfide bond" evidence="18">
    <location>
        <begin position="2822"/>
        <end position="2834"/>
    </location>
</feature>
<proteinExistence type="inferred from homology"/>
<evidence type="ECO:0000256" key="7">
    <source>
        <dbReference type="ARBA" id="ARBA00022729"/>
    </source>
</evidence>
<feature type="repeat" description="LDL-receptor class B" evidence="19">
    <location>
        <begin position="574"/>
        <end position="618"/>
    </location>
</feature>
<feature type="disulfide bond" evidence="18">
    <location>
        <begin position="1295"/>
        <end position="1307"/>
    </location>
</feature>
<dbReference type="InterPro" id="IPR051221">
    <property type="entry name" value="LDLR-related"/>
</dbReference>
<dbReference type="Proteomes" id="UP000677054">
    <property type="component" value="Unassembled WGS sequence"/>
</dbReference>
<dbReference type="FunFam" id="4.10.400.10:FF:000034">
    <property type="entry name" value="Low-density lipoprotein receptor-related protein 2"/>
    <property type="match status" value="1"/>
</dbReference>
<dbReference type="SUPFAM" id="SSF57184">
    <property type="entry name" value="Growth factor receptor domain"/>
    <property type="match status" value="3"/>
</dbReference>
<dbReference type="InterPro" id="IPR009030">
    <property type="entry name" value="Growth_fac_rcpt_cys_sf"/>
</dbReference>
<feature type="repeat" description="LDL-receptor class B" evidence="19">
    <location>
        <begin position="2287"/>
        <end position="2328"/>
    </location>
</feature>
<dbReference type="InterPro" id="IPR026823">
    <property type="entry name" value="cEGF"/>
</dbReference>
<dbReference type="InterPro" id="IPR056588">
    <property type="entry name" value="EGF_LRP2"/>
</dbReference>
<evidence type="ECO:0000256" key="9">
    <source>
        <dbReference type="ARBA" id="ARBA00022837"/>
    </source>
</evidence>
<evidence type="ECO:0000313" key="24">
    <source>
        <dbReference type="Proteomes" id="UP000677054"/>
    </source>
</evidence>
<dbReference type="SMART" id="SM00135">
    <property type="entry name" value="LY"/>
    <property type="match status" value="37"/>
</dbReference>
<feature type="disulfide bond" evidence="18">
    <location>
        <begin position="1130"/>
        <end position="1142"/>
    </location>
</feature>
<dbReference type="PROSITE" id="PS50026">
    <property type="entry name" value="EGF_3"/>
    <property type="match status" value="1"/>
</dbReference>
<feature type="repeat" description="LDL-receptor class B" evidence="19">
    <location>
        <begin position="4296"/>
        <end position="4339"/>
    </location>
</feature>
<feature type="repeat" description="LDL-receptor class B" evidence="19">
    <location>
        <begin position="4202"/>
        <end position="4250"/>
    </location>
</feature>
<evidence type="ECO:0000256" key="8">
    <source>
        <dbReference type="ARBA" id="ARBA00022737"/>
    </source>
</evidence>
<feature type="disulfide bond" evidence="18">
    <location>
        <begin position="2829"/>
        <end position="2847"/>
    </location>
</feature>
<dbReference type="FunFam" id="2.120.10.30:FF:000241">
    <property type="entry name" value="Low-density lipoprotein receptor-related protein 6"/>
    <property type="match status" value="5"/>
</dbReference>
<feature type="disulfide bond" evidence="18">
    <location>
        <begin position="3606"/>
        <end position="3618"/>
    </location>
</feature>
<feature type="disulfide bond" evidence="18">
    <location>
        <begin position="4002"/>
        <end position="4017"/>
    </location>
</feature>
<feature type="disulfide bond" evidence="18">
    <location>
        <begin position="2802"/>
        <end position="2817"/>
    </location>
</feature>
<dbReference type="InterPro" id="IPR032485">
    <property type="entry name" value="LRP1-like_beta_prop"/>
</dbReference>
<dbReference type="GO" id="GO:0043235">
    <property type="term" value="C:receptor complex"/>
    <property type="evidence" value="ECO:0007669"/>
    <property type="project" value="TreeGrafter"/>
</dbReference>
<dbReference type="InterPro" id="IPR000033">
    <property type="entry name" value="LDLR_classB_rpt"/>
</dbReference>
<feature type="disulfide bond" evidence="18">
    <location>
        <begin position="1058"/>
        <end position="1076"/>
    </location>
</feature>
<feature type="disulfide bond" evidence="18">
    <location>
        <begin position="3092"/>
        <end position="3110"/>
    </location>
</feature>
<keyword evidence="24" id="KW-1185">Reference proteome</keyword>
<dbReference type="GO" id="GO:0005905">
    <property type="term" value="C:clathrin-coated pit"/>
    <property type="evidence" value="ECO:0007669"/>
    <property type="project" value="UniProtKB-KW"/>
</dbReference>
<dbReference type="InterPro" id="IPR000742">
    <property type="entry name" value="EGF"/>
</dbReference>
<feature type="repeat" description="LDL-receptor class B" evidence="19">
    <location>
        <begin position="1642"/>
        <end position="1686"/>
    </location>
</feature>
<evidence type="ECO:0000256" key="16">
    <source>
        <dbReference type="ARBA" id="ARBA00037878"/>
    </source>
</evidence>
<feature type="disulfide bond" evidence="18">
    <location>
        <begin position="3853"/>
        <end position="3865"/>
    </location>
</feature>
<evidence type="ECO:0000259" key="22">
    <source>
        <dbReference type="PROSITE" id="PS50026"/>
    </source>
</evidence>
<dbReference type="InterPro" id="IPR008979">
    <property type="entry name" value="Galactose-bd-like_sf"/>
</dbReference>
<keyword evidence="10 20" id="KW-1133">Transmembrane helix</keyword>
<dbReference type="SUPFAM" id="SSF57424">
    <property type="entry name" value="LDL receptor-like module"/>
    <property type="match status" value="32"/>
</dbReference>
<feature type="disulfide bond" evidence="18">
    <location>
        <begin position="3133"/>
        <end position="3151"/>
    </location>
</feature>
<protein>
    <recommendedName>
        <fullName evidence="22">EGF-like domain-containing protein</fullName>
    </recommendedName>
</protein>
<gene>
    <name evidence="23" type="ORF">DSTB1V02_LOCUS622</name>
</gene>
<feature type="repeat" description="LDL-receptor class B" evidence="19">
    <location>
        <begin position="2517"/>
        <end position="2557"/>
    </location>
</feature>
<dbReference type="FunFam" id="2.10.25.10:FF:000009">
    <property type="entry name" value="Low-density lipoprotein receptor isoform 1"/>
    <property type="match status" value="3"/>
</dbReference>
<feature type="disulfide bond" evidence="18">
    <location>
        <begin position="2749"/>
        <end position="2767"/>
    </location>
</feature>
<dbReference type="PROSITE" id="PS01186">
    <property type="entry name" value="EGF_2"/>
    <property type="match status" value="2"/>
</dbReference>
<feature type="disulfide bond" evidence="18">
    <location>
        <begin position="3104"/>
        <end position="3119"/>
    </location>
</feature>
<dbReference type="PANTHER" id="PTHR22722:SF14">
    <property type="entry name" value="MEGALIN, ISOFORM A"/>
    <property type="match status" value="1"/>
</dbReference>
<feature type="disulfide bond" evidence="18">
    <location>
        <begin position="1137"/>
        <end position="1155"/>
    </location>
</feature>
<feature type="disulfide bond" evidence="18">
    <location>
        <begin position="2951"/>
        <end position="2963"/>
    </location>
</feature>
<organism evidence="23">
    <name type="scientific">Darwinula stevensoni</name>
    <dbReference type="NCBI Taxonomy" id="69355"/>
    <lineage>
        <taxon>Eukaryota</taxon>
        <taxon>Metazoa</taxon>
        <taxon>Ecdysozoa</taxon>
        <taxon>Arthropoda</taxon>
        <taxon>Crustacea</taxon>
        <taxon>Oligostraca</taxon>
        <taxon>Ostracoda</taxon>
        <taxon>Podocopa</taxon>
        <taxon>Podocopida</taxon>
        <taxon>Darwinulocopina</taxon>
        <taxon>Darwinuloidea</taxon>
        <taxon>Darwinulidae</taxon>
        <taxon>Darwinula</taxon>
    </lineage>
</organism>
<dbReference type="InterPro" id="IPR013857">
    <property type="entry name" value="NADH-UbQ_OxRdtase-assoc_prot30"/>
</dbReference>
<evidence type="ECO:0000313" key="23">
    <source>
        <dbReference type="EMBL" id="CAD7240602.1"/>
    </source>
</evidence>
<dbReference type="Pfam" id="PF08547">
    <property type="entry name" value="CIA30"/>
    <property type="match status" value="1"/>
</dbReference>
<dbReference type="PROSITE" id="PS01187">
    <property type="entry name" value="EGF_CA"/>
    <property type="match status" value="4"/>
</dbReference>
<evidence type="ECO:0000256" key="5">
    <source>
        <dbReference type="ARBA" id="ARBA00022583"/>
    </source>
</evidence>
<dbReference type="SMART" id="SM00192">
    <property type="entry name" value="LDLa"/>
    <property type="match status" value="35"/>
</dbReference>
<comment type="caution">
    <text evidence="17">Lacks conserved residue(s) required for the propagation of feature annotation.</text>
</comment>
<feature type="disulfide bond" evidence="18">
    <location>
        <begin position="3833"/>
        <end position="3848"/>
    </location>
</feature>
<evidence type="ECO:0000256" key="4">
    <source>
        <dbReference type="ARBA" id="ARBA00022536"/>
    </source>
</evidence>
<sequence>MFVLFGICFFSLPVLEAQDVFQVQTPREWSNTTIAVNGSCSQDQFRCHSGRCIPQRWVCDNRKDCDDAEDEKQNCQRLLYHGYDPLTTVPRMPHEPNCLLLFSAPPSCEPGEFICGRHEWNHSYCLPTYKRCDKVKDCVDGSDEQDCTYRSCFHDDVKCGSELCVPSSKKCDGYFDCRDKTDEDGCNITSCYLDQIRCKTTDRCVNRDQRCDHKNDCDDNSDEEDCDFPACHDGQFRCTNGICIPLRHRCDGQRDCTDNSDEQNCTIISCSEDQFLCPTEKKCIPKSKLCDNQVDCRDGADEKDACSTEKCPALACEYKCKASLNGGICYCPDGKLLSSKDYRTCEDKNECEEWGFCDQLCSNTDGSYKCSCVEKYYLASDGRCRVLDNSTTMLLYFIHWQTIYTMDGHGFNLNVLVNSTGAISPMALDYHYQRGILFWTDEDTKKIYTIPMPVSSEKIDTNRQAREISLNLEMPSSWNPVAVAVDWIGEKLYAADNLGQKIDVFEFDGRFHAIVLGHNLTSPYDLVLDPTVGLMFISDGNRIIRTNMDGNKLIVLVEDAIYKASGISVDLTAKRIYWCDSILDHIDTVDYDGKKRFTVVRGPTNVPSPNRLTVFESEVYWTDKTRQGVVQVGKFEGTQKLRTVYRMNNITQGPRGIKAVHPVLQPQVANPCGVNNGGCNHMCIVTQNTEMTGLGYRCACNIGYQLAKNRRSCDPVHEFLLYSKQKFIKGVVLSPVEESFNDAIIPIVSKSARFVGLDFDARKQYIYYSDVILDVIHRVKTDGSDHENILASQNEGVEGLALDWVSQNLYYIDSRQGTLNVLSARNSTWRKVLRRELKRPRAIVVHPNRGYLFYSEWERPANISRVSLDASNVLVFQKLVLGWPNGLAIDYSQDRLYWCDALLDHIQHSNLDGTDVKKIDTTLIRHAFSLVVHGDWLYVTDWRLDAIVRMKKDTGEEENVVEKVEGSNRLYGIKIFSSWAQDIHKDHACYHDNGGCEKFCFPIPKSDTNSSKEGSHGLMPKCDCPHGEKLAEDGKMCITDPDVEPPQPACARPYYFTCSNQRCVPKSFVCDGDNDCLDNSDEMQNCTKATCKPDEFQCGTGHCVKKEFQCDSENDCGDFSDETGCEDVTCESRYFQCQNGRCILENWKCDSENDCGDGSDEGDFCEEKTCAYYQFTCPGSGHCISHAWVCDGDNDCLDNADEKDCPPITCTATQFKCANLKQCVHESFKCDGIPDCDDGSDEQGCPTIGPNQCDPEKQFQCESSRQCIPKDWFCDRTVDCEDGSDEPPDCGEVKCPPEQFKCNNSNCVIKAWICDGADDCGDGSDEDERHACASPTQRCTHDEWPCPGVEGVCVARKKVCDGKPDCPNEGDEGPRCDLNPCSDGGVGPGVPPICAYQCMPTPFGPQCVCPAGEELSKDEANTCIDINECIPAGACSQNCMNLKGSFVCTCTEGYYLKLDNHTCKANDSAAAYLIISNRRSLLVGDLETQSLERLPVDVQNVVAATSDMHTDTIYWSDMKAKKIIRMKRGEAPEDVITTGLDLVEGLAFDWIGNNIYWVDSKLRTVEVSKSDGSHRAILVSEETSQVRGVAVDPTEGARWLFWTDWGENPRIERVGMDGTNRSTIISMKIRWPNGLALDVSNRRIYFADSKLDYIDFCNYDGSNRQQVLAHNHYLLHPHSLAVFEDTIYWTDRQLNRILSTNKFRGDRPDVVSHLVSQPLSVHVHHPVLQPMNKNPCEGAPCEHLCLLSPTSSTGYSCKCKTRHRLVGAGKCVLEEKTFLLIMKENQVVDLSLDAEDGKNRSESLFTPIVGIGQGAIGVGQGIQMEYDRVKETLYWVEVPSFDKENGTIMSVPIGGGNVSAVFSDFVIGAPYTIAFDWIGRNIYIGNRRGSTLEVVKVDGDTPFRKVLLSNNGNDTGVSRPKSMCLDPFNGQLYWLDEGGGGVPSKLAAVDMDGGNPVVLVRDVISPLYVTIDLQAKKLYWSTASHGEIYVRDINGEGQKKLLLNENDGFHQPVALAIYKNRLYIMDPTYERVCRVDLPNGTNQVDLIANEKPLQAMMVYYKRDVPTDHPCQINNGGCEQLCIPSKSKTRVCMCSVGYRREGDRKCIPYKTYAIVSQFSVIRGFSIQEDSEAMVPISGFARSVLHLAYHYAKDWIYWVDFSSIGFKGIFRIHPNGTGMEGVISDGIGLNGIRGIAIDWLADNLYFTNVFPHKTYLEASWLDGSHRLVISDKDSPREIAVNPVKRYLYWIDYGQFPKIGRCNLDGSDWKPLVLRGIGNPKDLTVDMQSYDVYWVDARQDTIEKINSEGGNRQIVRSRLPNPIGISIYLSEVYWVDGNLGSIFKASKLPGNNSYPIPVKAGLEQLRDIVIFDENNQPQGENPCKALGNGGCMQLCFSLPLQSTSTHLYSHTCKCATGVLDADKKRCIPANEYLVFATRTELRFVYLDPERPNVPHPTIGNLSNVVGIDFDYADNRLMFTQIRPHTQISWLSSFHPDSSNITQILTSGINPEGVAYDWTASKIYWTDSANSSIYAMNLDGSEIVAITHVERPRAIVLDPCNGTMYFTDWGRFGTSGKIYKSTMAGTLKEVVIGDDLKQPSGLTIDYDERKLYWTDAVREKIEKSNMDGSDRQVIVSSTIYPFAVTVFGNYLYWTDLQLRGVYRVEKHTGANLVEMVKGLVESPRDIRIFAADRQKCPKEHNPCNANNGGCQHTCLPAPNGTTECKCKEGTHLVNDNRMCVPSNITCSADKFTCENGRCISRLWTCDGDDDCGDNSDEDRNYCAYHTCHPGEFRCGNGRCIFSRWKCDHEDDCGDETDEEGCEYQPCEEGEFTCANKRCISQSLVCNGVDNCKDKKTSDESSELCPNNTTCKPNNFKCETTNICVEPYWLCDGDNDCGDNSDEKESLCSQRSCPPNSFRCPNHRCIPATWHCDGQDDCGDGSDEPKEYCNSEWHTCFGDLFTCDNGNCIPRIYICDGDNDCLDGSDEDKRHQCNNRQCDETSEFTCAANALWGRTRCIPRKWICDGDPDCVDGADENTTLHNCPTPEPCSEGLFQCGNGQCINKAFLCDNDNDCGDGTDEPKTCKYSTCNPETEFACENSKCIRTAYKCDGDDDCGDGSDEKDCEKEEPTCEPGKFRCNNGECIDNLLVCNKVDDCGDESDEPKGCHVNECAKVEFHQCGHKCVDTLTGYRCECTEGYKLMKDGKACEDINECEELPAVCSQYCTNTPGSFYCKCNHTYYERSAGDEYSCKRKDAIAPWVIITNKYYVRIMDTNGANHQLLHQDLRNVVGLDYMYSQDQLFFSDVVAKTIFRSKFNESSSNDKEKIIRHDSHGLEGLAVDWVGKKIYWLDRHNKQLDVAELNGTNRRTLKASGISYPRAIAVHPGIGYLFYTDWQLHAYIGKLGMDGSNFTRILSQENKINWPNALTIDFFSDRIFWADGHLDYIAFADFDGKHVHHVLSGPSVPHVFAITVFDDYLYWTDWNLLAVMKAHKFTGKGYQAIRNTTHKAYDIQIYHPLRQPDFPNPCGNNNGGCSHLCLLSPRNASVTYTCTCPNQFFLSPDGKSCIANCTLGEHKCGGSDEKCIPLFWKCDGEKDCADGSDEPSSCPERKCKTGQYQCKNFNCTSPTQICDGRNDCGDLSDEENCHAPCPELQFKCRNTGRCILGAWMCDGDSDCTDGSDEDPAQCYNRPCDNETEYACKNGKCIPKLWFCDFDNDCGDDSDEPSHYCRNQQCRHGWRRCPGWANYRCIPKWLFCDGKDDCRDNSDEDPNNCEACAPDTEFQCNNRRCIPKRWVCDFSNDCGDNSDENRKLCEGQYRGCSESEFRCSNSICILNKWRCDHDDDCGDNSDEENCQDWKCKEGEFRCNSGHCIPEELRCDGGRDCHDLSDEIGCPTRFPDGTYCPQTMFQCQNTICVEQRELCNGQDDCGDGSDEKAELCQSFDCNTLLRFRCNNNKCIPRFQLCDGIDNCGDGSDENNHTVCVKRPRPCFSSDFKCSNHKCIPKSKLCDHADDCGDQSDERGCLSGDSCAVHNGTGGCEQMCTDLTEGGYICHCRPGYRAKEANPKECEDIDECEELSHNCSQICVNINGTYGCHCREPDFLEYHGTCKAKGSPTTLLYSTGPEIRGFRMGERERRSLSYLQGEFRIQALDFDPTKKMIYWTDSYEKAVKRSLMAYADIPDVETGFPQNLELKGSSKPFGIAVDWVAGNLYWTETDRSSTRSRGRIVVAKLDGRYRHSLITSGLEMPSSVVVNPGRGIMLWSDVGSSPKIESSWMNGRKRTTVISDRIGYPTGLTIDYSMDDVVYWADPKLNTIEMMKYDGSKRKVVVSGEKLRHPTALDVFESSVYWVTRDTGEIWKQDKFGRGVSVRVAQDLLNPTSVKVYQTYRYNTSLTNPCHTSSCSHLCLLEPQGYTCACPENTPYRGRSESTCDAAVEQPKSEPLVCSCRNGGRCVLDDKHQLKCQCVEDYEGENCENYVAKNSVYQQGSFSSETIAIPIVIVLIVGFTVGVYMVLRKRNFGKAAAGGLGISPSVSFRSGTNVEFAAPGFGDAARGDISKQEPIDAGVNMGVLGSRDFSNPMYDALDHMEAAVGSDAMKGIYEVPQEKGASDSSAVITPSSVIQKASPQIQIRQRELDPTSVDTGKDTQQLVEEDNGMAVQSGQDIQLKQGLPPMKPLPIHETDAYIEDFTTATNLNWIESSDTVRKVGMSKAVLVLQQTQVYQRAIFFTLLIPQPNGACFAGVYKPVNLDLSEYSHMSIRLRGQGENSRYKLSMDDISTGSMGHPHYEAFFQIPLGDFTDMTIPFSDFKPYFRGKGPLNDTRPLDLKHITRVGIQVYGGVYEDHKQSGVSSMEIDWIKVKKTQLNVSFATVLL</sequence>
<evidence type="ECO:0000256" key="1">
    <source>
        <dbReference type="ARBA" id="ARBA00004251"/>
    </source>
</evidence>
<dbReference type="Gene3D" id="2.40.128.620">
    <property type="match status" value="1"/>
</dbReference>
<evidence type="ECO:0000256" key="17">
    <source>
        <dbReference type="PROSITE-ProRule" id="PRU00076"/>
    </source>
</evidence>
<feature type="disulfide bond" evidence="18">
    <location>
        <begin position="2915"/>
        <end position="2933"/>
    </location>
</feature>
<feature type="disulfide bond" evidence="18">
    <location>
        <begin position="1230"/>
        <end position="1245"/>
    </location>
</feature>
<keyword evidence="12 17" id="KW-1015">Disulfide bond</keyword>
<dbReference type="PRINTS" id="PR00261">
    <property type="entry name" value="LDLRECEPTOR"/>
</dbReference>
<keyword evidence="5" id="KW-0254">Endocytosis</keyword>
<dbReference type="PROSITE" id="PS01209">
    <property type="entry name" value="LDLRA_1"/>
    <property type="match status" value="17"/>
</dbReference>
<dbReference type="SMART" id="SM00181">
    <property type="entry name" value="EGF"/>
    <property type="match status" value="22"/>
</dbReference>
<feature type="disulfide bond" evidence="18">
    <location>
        <begin position="1091"/>
        <end position="1103"/>
    </location>
</feature>
<feature type="repeat" description="LDL-receptor class B" evidence="19">
    <location>
        <begin position="764"/>
        <end position="806"/>
    </location>
</feature>
<dbReference type="Pfam" id="PF12662">
    <property type="entry name" value="cEGF"/>
    <property type="match status" value="2"/>
</dbReference>
<dbReference type="FunFam" id="4.10.400.10:FF:000155">
    <property type="entry name" value="Low-density lipoprotein receptor"/>
    <property type="match status" value="1"/>
</dbReference>
<evidence type="ECO:0000256" key="10">
    <source>
        <dbReference type="ARBA" id="ARBA00022989"/>
    </source>
</evidence>
<dbReference type="Pfam" id="PF14670">
    <property type="entry name" value="FXa_inhibition"/>
    <property type="match status" value="2"/>
</dbReference>
<feature type="disulfide bond" evidence="18">
    <location>
        <begin position="171"/>
        <end position="186"/>
    </location>
</feature>
<feature type="disulfide bond" evidence="18">
    <location>
        <begin position="231"/>
        <end position="243"/>
    </location>
</feature>
<feature type="repeat" description="LDL-receptor class B" evidence="19">
    <location>
        <begin position="1598"/>
        <end position="1641"/>
    </location>
</feature>
<keyword evidence="6 20" id="KW-0812">Transmembrane</keyword>
<keyword evidence="9" id="KW-0106">Calcium</keyword>
<keyword evidence="3" id="KW-1003">Cell membrane</keyword>
<feature type="disulfide bond" evidence="18">
    <location>
        <begin position="3860"/>
        <end position="3878"/>
    </location>
</feature>
<accession>A0A7R8X6J0</accession>
<evidence type="ECO:0000256" key="15">
    <source>
        <dbReference type="ARBA" id="ARBA00023180"/>
    </source>
</evidence>
<dbReference type="InterPro" id="IPR018097">
    <property type="entry name" value="EGF_Ca-bd_CS"/>
</dbReference>
<reference evidence="23" key="1">
    <citation type="submission" date="2020-11" db="EMBL/GenBank/DDBJ databases">
        <authorList>
            <person name="Tran Van P."/>
        </authorList>
    </citation>
    <scope>NUCLEOTIDE SEQUENCE</scope>
</reference>
<evidence type="ECO:0000256" key="19">
    <source>
        <dbReference type="PROSITE-ProRule" id="PRU00461"/>
    </source>
</evidence>
<feature type="disulfide bond" evidence="18">
    <location>
        <begin position="3983"/>
        <end position="3995"/>
    </location>
</feature>
<feature type="disulfide bond" evidence="18">
    <location>
        <begin position="211"/>
        <end position="226"/>
    </location>
</feature>
<feature type="chain" id="PRO_5036209018" description="EGF-like domain-containing protein" evidence="21">
    <location>
        <begin position="18"/>
        <end position="4865"/>
    </location>
</feature>
<keyword evidence="15" id="KW-0325">Glycoprotein</keyword>
<dbReference type="FunFam" id="4.10.400.10:FF:000181">
    <property type="entry name" value="Low-density lipoprotein RecePtor related"/>
    <property type="match status" value="1"/>
</dbReference>
<dbReference type="InterPro" id="IPR011042">
    <property type="entry name" value="6-blade_b-propeller_TolB-like"/>
</dbReference>
<keyword evidence="13" id="KW-0675">Receptor</keyword>
<dbReference type="InterPro" id="IPR036055">
    <property type="entry name" value="LDL_receptor-like_sf"/>
</dbReference>
<dbReference type="GO" id="GO:0006898">
    <property type="term" value="P:receptor-mediated endocytosis"/>
    <property type="evidence" value="ECO:0007669"/>
    <property type="project" value="TreeGrafter"/>
</dbReference>
<dbReference type="GO" id="GO:0016324">
    <property type="term" value="C:apical plasma membrane"/>
    <property type="evidence" value="ECO:0007669"/>
    <property type="project" value="TreeGrafter"/>
</dbReference>
<feature type="disulfide bond" evidence="18">
    <location>
        <begin position="1098"/>
        <end position="1116"/>
    </location>
</feature>
<dbReference type="PROSITE" id="PS50068">
    <property type="entry name" value="LDLRA_2"/>
    <property type="match status" value="35"/>
</dbReference>
<feature type="disulfide bond" evidence="18">
    <location>
        <begin position="3778"/>
        <end position="3796"/>
    </location>
</feature>
<feature type="repeat" description="LDL-receptor class B" evidence="19">
    <location>
        <begin position="3339"/>
        <end position="3381"/>
    </location>
</feature>
<feature type="disulfide bond" evidence="18">
    <location>
        <begin position="3625"/>
        <end position="3640"/>
    </location>
</feature>
<dbReference type="PANTHER" id="PTHR22722">
    <property type="entry name" value="LOW-DENSITY LIPOPROTEIN RECEPTOR-RELATED PROTEIN 2-RELATED"/>
    <property type="match status" value="1"/>
</dbReference>
<dbReference type="GO" id="GO:0042562">
    <property type="term" value="F:hormone binding"/>
    <property type="evidence" value="ECO:0007669"/>
    <property type="project" value="TreeGrafter"/>
</dbReference>
<evidence type="ECO:0000256" key="12">
    <source>
        <dbReference type="ARBA" id="ARBA00023157"/>
    </source>
</evidence>
<feature type="disulfide bond" evidence="18">
    <location>
        <begin position="159"/>
        <end position="177"/>
    </location>
</feature>
<evidence type="ECO:0000256" key="20">
    <source>
        <dbReference type="SAM" id="Phobius"/>
    </source>
</evidence>
<dbReference type="OrthoDB" id="21182at2759"/>
<comment type="similarity">
    <text evidence="2">Belongs to the LDLR family.</text>
</comment>
<dbReference type="InterPro" id="IPR000152">
    <property type="entry name" value="EGF-type_Asp/Asn_hydroxyl_site"/>
</dbReference>
<evidence type="ECO:0000256" key="3">
    <source>
        <dbReference type="ARBA" id="ARBA00022475"/>
    </source>
</evidence>